<dbReference type="PANTHER" id="PTHR23150:SF19">
    <property type="entry name" value="FORMYLGLYCINE-GENERATING ENZYME"/>
    <property type="match status" value="1"/>
</dbReference>
<dbReference type="Proteomes" id="UP000518288">
    <property type="component" value="Unassembled WGS sequence"/>
</dbReference>
<comment type="caution">
    <text evidence="2">The sequence shown here is derived from an EMBL/GenBank/DDBJ whole genome shotgun (WGS) entry which is preliminary data.</text>
</comment>
<dbReference type="InterPro" id="IPR051043">
    <property type="entry name" value="Sulfatase_Mod_Factor_Kinase"/>
</dbReference>
<gene>
    <name evidence="2" type="ORF">BDD16_000793</name>
</gene>
<organism evidence="2 3">
    <name type="scientific">Sphaerotilus montanus</name>
    <dbReference type="NCBI Taxonomy" id="522889"/>
    <lineage>
        <taxon>Bacteria</taxon>
        <taxon>Pseudomonadati</taxon>
        <taxon>Pseudomonadota</taxon>
        <taxon>Betaproteobacteria</taxon>
        <taxon>Burkholderiales</taxon>
        <taxon>Sphaerotilaceae</taxon>
        <taxon>Sphaerotilus</taxon>
    </lineage>
</organism>
<evidence type="ECO:0000313" key="3">
    <source>
        <dbReference type="Proteomes" id="UP000518288"/>
    </source>
</evidence>
<dbReference type="Gene3D" id="3.90.1580.10">
    <property type="entry name" value="paralog of FGE (formylglycine-generating enzyme)"/>
    <property type="match status" value="1"/>
</dbReference>
<evidence type="ECO:0000313" key="2">
    <source>
        <dbReference type="EMBL" id="NYG31807.1"/>
    </source>
</evidence>
<dbReference type="InterPro" id="IPR016187">
    <property type="entry name" value="CTDL_fold"/>
</dbReference>
<dbReference type="InterPro" id="IPR042095">
    <property type="entry name" value="SUMF_sf"/>
</dbReference>
<reference evidence="2 3" key="1">
    <citation type="submission" date="2020-07" db="EMBL/GenBank/DDBJ databases">
        <title>Genomic Encyclopedia of Archaeal and Bacterial Type Strains, Phase II (KMG-II): from individual species to whole genera.</title>
        <authorList>
            <person name="Goeker M."/>
        </authorList>
    </citation>
    <scope>NUCLEOTIDE SEQUENCE [LARGE SCALE GENOMIC DNA]</scope>
    <source>
        <strain evidence="2 3">DSM 21226</strain>
    </source>
</reference>
<dbReference type="PANTHER" id="PTHR23150">
    <property type="entry name" value="SULFATASE MODIFYING FACTOR 1, 2"/>
    <property type="match status" value="1"/>
</dbReference>
<proteinExistence type="predicted"/>
<protein>
    <submittedName>
        <fullName evidence="2">Formylglycine-generating enzyme required for sulfatase activity</fullName>
    </submittedName>
</protein>
<dbReference type="RefSeq" id="WP_179632767.1">
    <property type="nucleotide sequence ID" value="NZ_JACCFH010000001.1"/>
</dbReference>
<sequence>MTIHGQGPGCSSPHIPPDQPVWAAAFGQDVWGYWAELALGPVSQRLRHIAAGEFGMGSPASEPGRKQDEWRRTVGIDQPFWLADTACSQALWQAVTGQQPSRFRGDDLPVEQVSWDAVHVRFLSELNRRVPGLNAMLPTEAQWEYACRAGTATVYHWGDGPVSPDLAHHEHRQPRQTVPVRSFEPNAWGLYQMHGNVMEWCAQNGRSEDRVVRGGAWNSHAHTLRSASRLERSRSSARNDLGFRLAVPVG</sequence>
<name>A0A7Y9QUV8_9BURK</name>
<keyword evidence="3" id="KW-1185">Reference proteome</keyword>
<evidence type="ECO:0000259" key="1">
    <source>
        <dbReference type="Pfam" id="PF03781"/>
    </source>
</evidence>
<dbReference type="InterPro" id="IPR005532">
    <property type="entry name" value="SUMF_dom"/>
</dbReference>
<dbReference type="EMBL" id="JACCFH010000001">
    <property type="protein sequence ID" value="NYG31807.1"/>
    <property type="molecule type" value="Genomic_DNA"/>
</dbReference>
<dbReference type="Pfam" id="PF03781">
    <property type="entry name" value="FGE-sulfatase"/>
    <property type="match status" value="1"/>
</dbReference>
<feature type="domain" description="Sulfatase-modifying factor enzyme-like" evidence="1">
    <location>
        <begin position="49"/>
        <end position="246"/>
    </location>
</feature>
<dbReference type="SUPFAM" id="SSF56436">
    <property type="entry name" value="C-type lectin-like"/>
    <property type="match status" value="1"/>
</dbReference>
<dbReference type="GO" id="GO:0120147">
    <property type="term" value="F:formylglycine-generating oxidase activity"/>
    <property type="evidence" value="ECO:0007669"/>
    <property type="project" value="TreeGrafter"/>
</dbReference>
<dbReference type="AlphaFoldDB" id="A0A7Y9QUV8"/>
<accession>A0A7Y9QUV8</accession>